<accession>A0A143BV47</accession>
<dbReference type="SUPFAM" id="SSF52540">
    <property type="entry name" value="P-loop containing nucleoside triphosphate hydrolases"/>
    <property type="match status" value="1"/>
</dbReference>
<dbReference type="CDD" id="cd00882">
    <property type="entry name" value="Ras_like_GTPase"/>
    <property type="match status" value="1"/>
</dbReference>
<dbReference type="Gene3D" id="3.40.50.300">
    <property type="entry name" value="P-loop containing nucleotide triphosphate hydrolases"/>
    <property type="match status" value="1"/>
</dbReference>
<evidence type="ECO:0000313" key="2">
    <source>
        <dbReference type="Proteomes" id="UP000076096"/>
    </source>
</evidence>
<dbReference type="Proteomes" id="UP000076096">
    <property type="component" value="Chromosome"/>
</dbReference>
<dbReference type="KEGG" id="stsi:A4E84_05470"/>
<keyword evidence="2" id="KW-1185">Reference proteome</keyword>
<sequence length="217" mass="24006">MIVGAVVLSGVVGTALTVRQLKRPAKIILLGEGMSGKTTLLNTWQGKWDEPVHRTHPAGEFIGRIRLDTGKKVLWIDKPLKFRNVKDFSGMDEILDASRDGVEAAQYILYLIKAPQLETDEENPGASEAYERLIADAARIKRYSTKIKKVILVITFTDKDSRYELLGHAAYLTRVRGQLSDLISLLSMRNKTKVVAGSLATRESADLLAGEVVQAML</sequence>
<dbReference type="STRING" id="1783515.A4E84_05470"/>
<evidence type="ECO:0008006" key="3">
    <source>
        <dbReference type="Google" id="ProtNLM"/>
    </source>
</evidence>
<gene>
    <name evidence="1" type="ORF">A4E84_05470</name>
</gene>
<name>A0A143BV47_9ACTN</name>
<evidence type="ECO:0000313" key="1">
    <source>
        <dbReference type="EMBL" id="AMW08991.1"/>
    </source>
</evidence>
<reference evidence="2" key="1">
    <citation type="submission" date="2016-04" db="EMBL/GenBank/DDBJ databases">
        <authorList>
            <person name="Zhang B."/>
        </authorList>
    </citation>
    <scope>NUCLEOTIDE SEQUENCE [LARGE SCALE GENOMIC DNA]</scope>
    <source>
        <strain evidence="2">S10</strain>
    </source>
</reference>
<dbReference type="EMBL" id="CP015098">
    <property type="protein sequence ID" value="AMW08991.1"/>
    <property type="molecule type" value="Genomic_DNA"/>
</dbReference>
<dbReference type="AlphaFoldDB" id="A0A143BV47"/>
<dbReference type="InterPro" id="IPR027417">
    <property type="entry name" value="P-loop_NTPase"/>
</dbReference>
<protein>
    <recommendedName>
        <fullName evidence="3">G domain-containing protein</fullName>
    </recommendedName>
</protein>
<organism evidence="1 2">
    <name type="scientific">Streptomyces qaidamensis</name>
    <dbReference type="NCBI Taxonomy" id="1783515"/>
    <lineage>
        <taxon>Bacteria</taxon>
        <taxon>Bacillati</taxon>
        <taxon>Actinomycetota</taxon>
        <taxon>Actinomycetes</taxon>
        <taxon>Kitasatosporales</taxon>
        <taxon>Streptomycetaceae</taxon>
        <taxon>Streptomyces</taxon>
        <taxon>Streptomyces aurantiacus group</taxon>
    </lineage>
</organism>
<proteinExistence type="predicted"/>